<gene>
    <name evidence="1" type="ORF">M5X19_12415</name>
</gene>
<dbReference type="Proteomes" id="UP001527099">
    <property type="component" value="Unassembled WGS sequence"/>
</dbReference>
<dbReference type="EMBL" id="JAMDMX010000039">
    <property type="protein sequence ID" value="MCY9693695.1"/>
    <property type="molecule type" value="Genomic_DNA"/>
</dbReference>
<sequence>MPLESQKPFWGAWKQWIEELVAGLQGIEVWHPSHDAGLEQQARDAAAAYNLLQTGGSDFHGFYTDTPGFPLGSKSPGFQHLETLLK</sequence>
<keyword evidence="2" id="KW-1185">Reference proteome</keyword>
<proteinExistence type="predicted"/>
<evidence type="ECO:0000313" key="1">
    <source>
        <dbReference type="EMBL" id="MCY9693695.1"/>
    </source>
</evidence>
<organism evidence="1 2">
    <name type="scientific">Paenibacillus alginolyticus</name>
    <dbReference type="NCBI Taxonomy" id="59839"/>
    <lineage>
        <taxon>Bacteria</taxon>
        <taxon>Bacillati</taxon>
        <taxon>Bacillota</taxon>
        <taxon>Bacilli</taxon>
        <taxon>Bacillales</taxon>
        <taxon>Paenibacillaceae</taxon>
        <taxon>Paenibacillus</taxon>
    </lineage>
</organism>
<dbReference type="SUPFAM" id="SSF89550">
    <property type="entry name" value="PHP domain-like"/>
    <property type="match status" value="1"/>
</dbReference>
<name>A0ABT4GBX2_9BACL</name>
<protein>
    <submittedName>
        <fullName evidence="1">Uncharacterized protein</fullName>
    </submittedName>
</protein>
<accession>A0ABT4GBX2</accession>
<dbReference type="RefSeq" id="WP_029196729.1">
    <property type="nucleotide sequence ID" value="NZ_JAMDMW010000081.1"/>
</dbReference>
<dbReference type="InterPro" id="IPR016195">
    <property type="entry name" value="Pol/histidinol_Pase-like"/>
</dbReference>
<comment type="caution">
    <text evidence="1">The sequence shown here is derived from an EMBL/GenBank/DDBJ whole genome shotgun (WGS) entry which is preliminary data.</text>
</comment>
<dbReference type="Gene3D" id="3.20.20.140">
    <property type="entry name" value="Metal-dependent hydrolases"/>
    <property type="match status" value="1"/>
</dbReference>
<evidence type="ECO:0000313" key="2">
    <source>
        <dbReference type="Proteomes" id="UP001527099"/>
    </source>
</evidence>
<reference evidence="1 2" key="1">
    <citation type="submission" date="2022-05" db="EMBL/GenBank/DDBJ databases">
        <title>Genome Sequencing of Bee-Associated Microbes.</title>
        <authorList>
            <person name="Dunlap C."/>
        </authorList>
    </citation>
    <scope>NUCLEOTIDE SEQUENCE [LARGE SCALE GENOMIC DNA]</scope>
    <source>
        <strain evidence="1 2">NRRL B-14421</strain>
    </source>
</reference>